<keyword evidence="6" id="KW-1185">Reference proteome</keyword>
<gene>
    <name evidence="5" type="ORF">NSMM_380002</name>
</gene>
<evidence type="ECO:0000313" key="5">
    <source>
        <dbReference type="EMBL" id="SCZ85380.1"/>
    </source>
</evidence>
<dbReference type="OrthoDB" id="8150723at2"/>
<dbReference type="Pfam" id="PF01695">
    <property type="entry name" value="IstB_IS21"/>
    <property type="match status" value="1"/>
</dbReference>
<dbReference type="SMART" id="SM00382">
    <property type="entry name" value="AAA"/>
    <property type="match status" value="1"/>
</dbReference>
<dbReference type="InterPro" id="IPR027417">
    <property type="entry name" value="P-loop_NTPase"/>
</dbReference>
<reference evidence="5 6" key="1">
    <citation type="submission" date="2016-10" db="EMBL/GenBank/DDBJ databases">
        <authorList>
            <person name="de Groot N.N."/>
        </authorList>
    </citation>
    <scope>NUCLEOTIDE SEQUENCE [LARGE SCALE GENOMIC DNA]</scope>
    <source>
        <strain evidence="5">1</strain>
    </source>
</reference>
<dbReference type="AlphaFoldDB" id="A0A1G5SEW6"/>
<accession>A0A1G5SEW6</accession>
<dbReference type="NCBIfam" id="NF038214">
    <property type="entry name" value="IS21_help_AAA"/>
    <property type="match status" value="1"/>
</dbReference>
<evidence type="ECO:0000256" key="1">
    <source>
        <dbReference type="ARBA" id="ARBA00008059"/>
    </source>
</evidence>
<dbReference type="PANTHER" id="PTHR30050">
    <property type="entry name" value="CHROMOSOMAL REPLICATION INITIATOR PROTEIN DNAA"/>
    <property type="match status" value="1"/>
</dbReference>
<dbReference type="PIRSF" id="PIRSF003073">
    <property type="entry name" value="DNAC_TnpB_IstB"/>
    <property type="match status" value="1"/>
</dbReference>
<dbReference type="InterPro" id="IPR002611">
    <property type="entry name" value="IstB_ATP-bd"/>
</dbReference>
<dbReference type="CDD" id="cd00009">
    <property type="entry name" value="AAA"/>
    <property type="match status" value="1"/>
</dbReference>
<dbReference type="InterPro" id="IPR003593">
    <property type="entry name" value="AAA+_ATPase"/>
</dbReference>
<protein>
    <submittedName>
        <fullName evidence="5">Putative insertion sequence ATP-binding protein y4pL</fullName>
    </submittedName>
</protein>
<organism evidence="5 6">
    <name type="scientific">Nitrosomonas mobilis</name>
    <dbReference type="NCBI Taxonomy" id="51642"/>
    <lineage>
        <taxon>Bacteria</taxon>
        <taxon>Pseudomonadati</taxon>
        <taxon>Pseudomonadota</taxon>
        <taxon>Betaproteobacteria</taxon>
        <taxon>Nitrosomonadales</taxon>
        <taxon>Nitrosomonadaceae</taxon>
        <taxon>Nitrosomonas</taxon>
    </lineage>
</organism>
<dbReference type="STRING" id="51642.NSMM_380002"/>
<evidence type="ECO:0000259" key="4">
    <source>
        <dbReference type="SMART" id="SM00382"/>
    </source>
</evidence>
<dbReference type="GO" id="GO:0005524">
    <property type="term" value="F:ATP binding"/>
    <property type="evidence" value="ECO:0007669"/>
    <property type="project" value="UniProtKB-KW"/>
</dbReference>
<dbReference type="FunFam" id="3.40.50.300:FF:001361">
    <property type="entry name" value="AAA family ATPase"/>
    <property type="match status" value="1"/>
</dbReference>
<keyword evidence="2" id="KW-0547">Nucleotide-binding</keyword>
<proteinExistence type="inferred from homology"/>
<dbReference type="Proteomes" id="UP000198729">
    <property type="component" value="Unassembled WGS sequence"/>
</dbReference>
<dbReference type="Gene3D" id="3.40.50.300">
    <property type="entry name" value="P-loop containing nucleotide triphosphate hydrolases"/>
    <property type="match status" value="1"/>
</dbReference>
<keyword evidence="3 5" id="KW-0067">ATP-binding</keyword>
<feature type="domain" description="AAA+ ATPase" evidence="4">
    <location>
        <begin position="98"/>
        <end position="230"/>
    </location>
</feature>
<evidence type="ECO:0000256" key="2">
    <source>
        <dbReference type="ARBA" id="ARBA00022741"/>
    </source>
</evidence>
<name>A0A1G5SEW6_9PROT</name>
<comment type="similarity">
    <text evidence="1">Belongs to the IS21/IS1162 putative ATP-binding protein family.</text>
</comment>
<evidence type="ECO:0000313" key="6">
    <source>
        <dbReference type="Proteomes" id="UP000198729"/>
    </source>
</evidence>
<dbReference type="EMBL" id="FMWO01000045">
    <property type="protein sequence ID" value="SCZ85380.1"/>
    <property type="molecule type" value="Genomic_DNA"/>
</dbReference>
<dbReference type="SUPFAM" id="SSF52540">
    <property type="entry name" value="P-loop containing nucleoside triphosphate hydrolases"/>
    <property type="match status" value="1"/>
</dbReference>
<sequence>MLNHPTYQQLNQLRLFGMAKALNEQQRLPELDRMSFEERLGLLVEREASERASMQTTARLRRARLKHAATPEDVDYRVARGLDRILFNRLLAGSWIKEHQNVLITGLTGLGKTWLACALTNQACRLGYSSLYVRVPRLFEELAVAHGDGRYVKFITQLAKVDVLLLDDWGVAMLTDSARRDLLEILDDRYNQRSTIVTSQLKVDDWHESIGDPILADAILDRLVHNAHKLDLSGESIRKSKRDLTKPSNQE</sequence>
<dbReference type="RefSeq" id="WP_090285598.1">
    <property type="nucleotide sequence ID" value="NZ_FMWO01000045.1"/>
</dbReference>
<dbReference type="GO" id="GO:0006260">
    <property type="term" value="P:DNA replication"/>
    <property type="evidence" value="ECO:0007669"/>
    <property type="project" value="TreeGrafter"/>
</dbReference>
<evidence type="ECO:0000256" key="3">
    <source>
        <dbReference type="ARBA" id="ARBA00022840"/>
    </source>
</evidence>
<dbReference type="InterPro" id="IPR028350">
    <property type="entry name" value="DNAC/IstB-like"/>
</dbReference>
<dbReference type="InterPro" id="IPR047661">
    <property type="entry name" value="IstB"/>
</dbReference>
<dbReference type="PANTHER" id="PTHR30050:SF4">
    <property type="entry name" value="ATP-BINDING PROTEIN RV3427C IN INSERTION SEQUENCE-RELATED"/>
    <property type="match status" value="1"/>
</dbReference>